<dbReference type="GO" id="GO:0005737">
    <property type="term" value="C:cytoplasm"/>
    <property type="evidence" value="ECO:0007669"/>
    <property type="project" value="TreeGrafter"/>
</dbReference>
<dbReference type="InParanoid" id="E3IU48"/>
<dbReference type="EMBL" id="CP002299">
    <property type="protein sequence ID" value="ADP81241.1"/>
    <property type="molecule type" value="Genomic_DNA"/>
</dbReference>
<feature type="domain" description="FAD/NAD(P)-binding" evidence="5">
    <location>
        <begin position="11"/>
        <end position="310"/>
    </location>
</feature>
<evidence type="ECO:0000259" key="5">
    <source>
        <dbReference type="Pfam" id="PF07992"/>
    </source>
</evidence>
<name>E3IU48_PSEI1</name>
<keyword evidence="2" id="KW-0285">Flavoprotein</keyword>
<dbReference type="Gene3D" id="3.50.50.60">
    <property type="entry name" value="FAD/NAD(P)-binding domain"/>
    <property type="match status" value="2"/>
</dbReference>
<dbReference type="Pfam" id="PF07992">
    <property type="entry name" value="Pyr_redox_2"/>
    <property type="match status" value="1"/>
</dbReference>
<evidence type="ECO:0000256" key="2">
    <source>
        <dbReference type="ARBA" id="ARBA00022630"/>
    </source>
</evidence>
<dbReference type="InterPro" id="IPR036188">
    <property type="entry name" value="FAD/NAD-bd_sf"/>
</dbReference>
<proteinExistence type="predicted"/>
<dbReference type="RefSeq" id="WP_013424359.1">
    <property type="nucleotide sequence ID" value="NC_014666.1"/>
</dbReference>
<evidence type="ECO:0000256" key="1">
    <source>
        <dbReference type="ARBA" id="ARBA00001974"/>
    </source>
</evidence>
<evidence type="ECO:0000256" key="3">
    <source>
        <dbReference type="ARBA" id="ARBA00022827"/>
    </source>
</evidence>
<dbReference type="SUPFAM" id="SSF51905">
    <property type="entry name" value="FAD/NAD(P)-binding domain"/>
    <property type="match status" value="2"/>
</dbReference>
<accession>E3IU48</accession>
<dbReference type="PRINTS" id="PR00411">
    <property type="entry name" value="PNDRDTASEI"/>
</dbReference>
<dbReference type="InterPro" id="IPR028202">
    <property type="entry name" value="Reductase_C"/>
</dbReference>
<dbReference type="KEGG" id="fri:FraEuI1c_3228"/>
<feature type="domain" description="Reductase C-terminal" evidence="6">
    <location>
        <begin position="332"/>
        <end position="411"/>
    </location>
</feature>
<comment type="cofactor">
    <cofactor evidence="1">
        <name>FAD</name>
        <dbReference type="ChEBI" id="CHEBI:57692"/>
    </cofactor>
</comment>
<dbReference type="Proteomes" id="UP000002484">
    <property type="component" value="Chromosome"/>
</dbReference>
<dbReference type="AlphaFoldDB" id="E3IU48"/>
<dbReference type="STRING" id="298654.FraEuI1c_3228"/>
<keyword evidence="3" id="KW-0274">FAD</keyword>
<dbReference type="PRINTS" id="PR00368">
    <property type="entry name" value="FADPNR"/>
</dbReference>
<keyword evidence="8" id="KW-1185">Reference proteome</keyword>
<evidence type="ECO:0000259" key="6">
    <source>
        <dbReference type="Pfam" id="PF14759"/>
    </source>
</evidence>
<evidence type="ECO:0000313" key="7">
    <source>
        <dbReference type="EMBL" id="ADP81241.1"/>
    </source>
</evidence>
<dbReference type="Gene3D" id="3.30.390.30">
    <property type="match status" value="1"/>
</dbReference>
<dbReference type="PANTHER" id="PTHR43557:SF2">
    <property type="entry name" value="RIESKE DOMAIN-CONTAINING PROTEIN-RELATED"/>
    <property type="match status" value="1"/>
</dbReference>
<organism evidence="7 8">
    <name type="scientific">Pseudofrankia inefficax (strain DSM 45817 / CECT 9037 / DDB 130130 / EuI1c)</name>
    <name type="common">Frankia inefficax</name>
    <dbReference type="NCBI Taxonomy" id="298654"/>
    <lineage>
        <taxon>Bacteria</taxon>
        <taxon>Bacillati</taxon>
        <taxon>Actinomycetota</taxon>
        <taxon>Actinomycetes</taxon>
        <taxon>Frankiales</taxon>
        <taxon>Frankiaceae</taxon>
        <taxon>Pseudofrankia</taxon>
    </lineage>
</organism>
<keyword evidence="4" id="KW-0560">Oxidoreductase</keyword>
<dbReference type="HOGENOM" id="CLU_003291_4_0_11"/>
<dbReference type="GO" id="GO:0016651">
    <property type="term" value="F:oxidoreductase activity, acting on NAD(P)H"/>
    <property type="evidence" value="ECO:0007669"/>
    <property type="project" value="TreeGrafter"/>
</dbReference>
<evidence type="ECO:0000256" key="4">
    <source>
        <dbReference type="ARBA" id="ARBA00023002"/>
    </source>
</evidence>
<evidence type="ECO:0000313" key="8">
    <source>
        <dbReference type="Proteomes" id="UP000002484"/>
    </source>
</evidence>
<dbReference type="SUPFAM" id="SSF55424">
    <property type="entry name" value="FAD/NAD-linked reductases, dimerisation (C-terminal) domain"/>
    <property type="match status" value="1"/>
</dbReference>
<reference evidence="7 8" key="1">
    <citation type="submission" date="2010-10" db="EMBL/GenBank/DDBJ databases">
        <title>Complete sequence of Frankia sp. EuI1c.</title>
        <authorList>
            <consortium name="US DOE Joint Genome Institute"/>
            <person name="Lucas S."/>
            <person name="Copeland A."/>
            <person name="Lapidus A."/>
            <person name="Cheng J.-F."/>
            <person name="Bruce D."/>
            <person name="Goodwin L."/>
            <person name="Pitluck S."/>
            <person name="Chertkov O."/>
            <person name="Detter J.C."/>
            <person name="Han C."/>
            <person name="Tapia R."/>
            <person name="Land M."/>
            <person name="Hauser L."/>
            <person name="Jeffries C."/>
            <person name="Kyrpides N."/>
            <person name="Ivanova N."/>
            <person name="Mikhailova N."/>
            <person name="Beauchemin N."/>
            <person name="Sen A."/>
            <person name="Sur S.A."/>
            <person name="Gtari M."/>
            <person name="Wall L."/>
            <person name="Tisa L."/>
            <person name="Woyke T."/>
        </authorList>
    </citation>
    <scope>NUCLEOTIDE SEQUENCE [LARGE SCALE GENOMIC DNA]</scope>
    <source>
        <strain evidence="8">DSM 45817 / CECT 9037 / EuI1c</strain>
    </source>
</reference>
<dbReference type="PANTHER" id="PTHR43557">
    <property type="entry name" value="APOPTOSIS-INDUCING FACTOR 1"/>
    <property type="match status" value="1"/>
</dbReference>
<sequence length="416" mass="43237">MTPSPSADGTYDVVVVGGGHAGTQVVTELVAAGFDGRIALVEAGARRPYERPPLSKGLLKGDVEEGQLDLRADAFWQNAGVELRTDQTVVLVDAGRGLVETSRGATLRFGRLVWAAGGSPRRLDLPGFTLAGVHQLASIDDALRLRAAIRAGGRFVLVGGGFIGLEVAAACAEAGVATHVLERADRLLERVTGPEVSDYFRRLHEGAGVEISLGADVVGFESGDGATVSAVALASGESVPADRVLVAVGLVPNVEPLRRAGASVTDGLDVDAAGATSLPRVFAAGDCARFPHARRGPTRLESINNAVEQAKVIAANILGGEPRAAYAPVPRFWSNQYATRFKSVGLVGRDDERLVRGDATSASFSVVYLHDGAVTALDCVNNTRDYVAGAKVLGARLATDLARDPARPLAEAVLPA</sequence>
<protein>
    <submittedName>
        <fullName evidence="7">FAD-dependent pyridine nucleotide-disulfide oxidoreductase</fullName>
    </submittedName>
</protein>
<dbReference type="InterPro" id="IPR023753">
    <property type="entry name" value="FAD/NAD-binding_dom"/>
</dbReference>
<dbReference type="InterPro" id="IPR016156">
    <property type="entry name" value="FAD/NAD-linked_Rdtase_dimer_sf"/>
</dbReference>
<gene>
    <name evidence="7" type="ordered locus">FraEuI1c_3228</name>
</gene>
<dbReference type="eggNOG" id="COG1251">
    <property type="taxonomic scope" value="Bacteria"/>
</dbReference>
<dbReference type="InterPro" id="IPR050446">
    <property type="entry name" value="FAD-oxidoreductase/Apoptosis"/>
</dbReference>
<dbReference type="Pfam" id="PF14759">
    <property type="entry name" value="Reductase_C"/>
    <property type="match status" value="1"/>
</dbReference>